<dbReference type="EMBL" id="PNQX01000001">
    <property type="protein sequence ID" value="PMQ20836.1"/>
    <property type="molecule type" value="Genomic_DNA"/>
</dbReference>
<dbReference type="Proteomes" id="UP000235739">
    <property type="component" value="Unassembled WGS sequence"/>
</dbReference>
<evidence type="ECO:0000313" key="2">
    <source>
        <dbReference type="Proteomes" id="UP000235739"/>
    </source>
</evidence>
<accession>A0A2N7S3V8</accession>
<dbReference type="AlphaFoldDB" id="A0A2N7S3V8"/>
<comment type="caution">
    <text evidence="1">The sequence shown here is derived from an EMBL/GenBank/DDBJ whole genome shotgun (WGS) entry which is preliminary data.</text>
</comment>
<protein>
    <submittedName>
        <fullName evidence="1">Uncharacterized protein</fullName>
    </submittedName>
</protein>
<proteinExistence type="predicted"/>
<organism evidence="1 2">
    <name type="scientific">Glutamicibacter arilaitensis</name>
    <dbReference type="NCBI Taxonomy" id="256701"/>
    <lineage>
        <taxon>Bacteria</taxon>
        <taxon>Bacillati</taxon>
        <taxon>Actinomycetota</taxon>
        <taxon>Actinomycetes</taxon>
        <taxon>Micrococcales</taxon>
        <taxon>Micrococcaceae</taxon>
        <taxon>Glutamicibacter</taxon>
    </lineage>
</organism>
<evidence type="ECO:0000313" key="1">
    <source>
        <dbReference type="EMBL" id="PMQ20836.1"/>
    </source>
</evidence>
<reference evidence="1 2" key="1">
    <citation type="journal article" date="2017" name="Elife">
        <title>Extensive horizontal gene transfer in cheese-associated bacteria.</title>
        <authorList>
            <person name="Bonham K.S."/>
            <person name="Wolfe B.E."/>
            <person name="Dutton R.J."/>
        </authorList>
    </citation>
    <scope>NUCLEOTIDE SEQUENCE [LARGE SCALE GENOMIC DNA]</scope>
    <source>
        <strain evidence="1 2">JB182</strain>
    </source>
</reference>
<name>A0A2N7S3V8_9MICC</name>
<gene>
    <name evidence="1" type="ORF">CIK84_04420</name>
</gene>
<sequence>MALMTGGVDLFMPRAYADGGDCERDAALRITAYSGQSKCGADWSMAVQCAVEDWKESMTAAGQALLLPSNSSNAHENAEMDVLDSGGGRLCR</sequence>